<feature type="region of interest" description="Disordered" evidence="1">
    <location>
        <begin position="38"/>
        <end position="59"/>
    </location>
</feature>
<feature type="compositionally biased region" description="Polar residues" evidence="1">
    <location>
        <begin position="39"/>
        <end position="55"/>
    </location>
</feature>
<evidence type="ECO:0000313" key="3">
    <source>
        <dbReference type="Proteomes" id="UP000499080"/>
    </source>
</evidence>
<name>A0A4Y2ELS9_ARAVE</name>
<gene>
    <name evidence="2" type="ORF">AVEN_255864_1</name>
</gene>
<reference evidence="2 3" key="1">
    <citation type="journal article" date="2019" name="Sci. Rep.">
        <title>Orb-weaving spider Araneus ventricosus genome elucidates the spidroin gene catalogue.</title>
        <authorList>
            <person name="Kono N."/>
            <person name="Nakamura H."/>
            <person name="Ohtoshi R."/>
            <person name="Moran D.A.P."/>
            <person name="Shinohara A."/>
            <person name="Yoshida Y."/>
            <person name="Fujiwara M."/>
            <person name="Mori M."/>
            <person name="Tomita M."/>
            <person name="Arakawa K."/>
        </authorList>
    </citation>
    <scope>NUCLEOTIDE SEQUENCE [LARGE SCALE GENOMIC DNA]</scope>
</reference>
<keyword evidence="3" id="KW-1185">Reference proteome</keyword>
<evidence type="ECO:0000313" key="2">
    <source>
        <dbReference type="EMBL" id="GBM29487.1"/>
    </source>
</evidence>
<dbReference type="EMBL" id="BGPR01000637">
    <property type="protein sequence ID" value="GBM29487.1"/>
    <property type="molecule type" value="Genomic_DNA"/>
</dbReference>
<accession>A0A4Y2ELS9</accession>
<evidence type="ECO:0000256" key="1">
    <source>
        <dbReference type="SAM" id="MobiDB-lite"/>
    </source>
</evidence>
<comment type="caution">
    <text evidence="2">The sequence shown here is derived from an EMBL/GenBank/DDBJ whole genome shotgun (WGS) entry which is preliminary data.</text>
</comment>
<organism evidence="2 3">
    <name type="scientific">Araneus ventricosus</name>
    <name type="common">Orbweaver spider</name>
    <name type="synonym">Epeira ventricosa</name>
    <dbReference type="NCBI Taxonomy" id="182803"/>
    <lineage>
        <taxon>Eukaryota</taxon>
        <taxon>Metazoa</taxon>
        <taxon>Ecdysozoa</taxon>
        <taxon>Arthropoda</taxon>
        <taxon>Chelicerata</taxon>
        <taxon>Arachnida</taxon>
        <taxon>Araneae</taxon>
        <taxon>Araneomorphae</taxon>
        <taxon>Entelegynae</taxon>
        <taxon>Araneoidea</taxon>
        <taxon>Araneidae</taxon>
        <taxon>Araneus</taxon>
    </lineage>
</organism>
<protein>
    <submittedName>
        <fullName evidence="2">Uncharacterized protein</fullName>
    </submittedName>
</protein>
<sequence>MAGDTLAQASVIRFRSSCNVGGGDAYTRCLMYPQRKKSNGFSPQLGQLQESTRPQKNYRRTNKGGECRFCCHWTLDARGKKSDFVYCLYALAGYNGMAFTPWVTCQEKKLQTYNAHSTQGHHPRHDAAA</sequence>
<dbReference type="AlphaFoldDB" id="A0A4Y2ELS9"/>
<dbReference type="Proteomes" id="UP000499080">
    <property type="component" value="Unassembled WGS sequence"/>
</dbReference>
<proteinExistence type="predicted"/>